<evidence type="ECO:0000256" key="2">
    <source>
        <dbReference type="ARBA" id="ARBA00023015"/>
    </source>
</evidence>
<dbReference type="Gramene" id="KXG35323">
    <property type="protein sequence ID" value="KXG35323"/>
    <property type="gene ID" value="SORBI_3002G158000"/>
</dbReference>
<dbReference type="InterPro" id="IPR015300">
    <property type="entry name" value="DNA-bd_pseudobarrel_sf"/>
</dbReference>
<dbReference type="OrthoDB" id="623918at2759"/>
<keyword evidence="2" id="KW-0805">Transcription regulation</keyword>
<keyword evidence="5" id="KW-0539">Nucleus</keyword>
<accession>A0A1B6QBL2</accession>
<gene>
    <name evidence="6" type="ORF">SORBI_3002G158000</name>
</gene>
<dbReference type="InParanoid" id="A0A1B6QBL2"/>
<dbReference type="GO" id="GO:0005634">
    <property type="term" value="C:nucleus"/>
    <property type="evidence" value="ECO:0007669"/>
    <property type="project" value="UniProtKB-SubCell"/>
</dbReference>
<dbReference type="SUPFAM" id="SSF101936">
    <property type="entry name" value="DNA-binding pseudobarrel domain"/>
    <property type="match status" value="1"/>
</dbReference>
<dbReference type="Proteomes" id="UP000000768">
    <property type="component" value="Chromosome 2"/>
</dbReference>
<keyword evidence="4" id="KW-0804">Transcription</keyword>
<proteinExistence type="predicted"/>
<dbReference type="GO" id="GO:0003677">
    <property type="term" value="F:DNA binding"/>
    <property type="evidence" value="ECO:0007669"/>
    <property type="project" value="UniProtKB-KW"/>
</dbReference>
<name>A0A1B6QBL2_SORBI</name>
<evidence type="ECO:0000256" key="1">
    <source>
        <dbReference type="ARBA" id="ARBA00004123"/>
    </source>
</evidence>
<reference evidence="6 7" key="1">
    <citation type="journal article" date="2009" name="Nature">
        <title>The Sorghum bicolor genome and the diversification of grasses.</title>
        <authorList>
            <person name="Paterson A.H."/>
            <person name="Bowers J.E."/>
            <person name="Bruggmann R."/>
            <person name="Dubchak I."/>
            <person name="Grimwood J."/>
            <person name="Gundlach H."/>
            <person name="Haberer G."/>
            <person name="Hellsten U."/>
            <person name="Mitros T."/>
            <person name="Poliakov A."/>
            <person name="Schmutz J."/>
            <person name="Spannagl M."/>
            <person name="Tang H."/>
            <person name="Wang X."/>
            <person name="Wicker T."/>
            <person name="Bharti A.K."/>
            <person name="Chapman J."/>
            <person name="Feltus F.A."/>
            <person name="Gowik U."/>
            <person name="Grigoriev I.V."/>
            <person name="Lyons E."/>
            <person name="Maher C.A."/>
            <person name="Martis M."/>
            <person name="Narechania A."/>
            <person name="Otillar R.P."/>
            <person name="Penning B.W."/>
            <person name="Salamov A.A."/>
            <person name="Wang Y."/>
            <person name="Zhang L."/>
            <person name="Carpita N.C."/>
            <person name="Freeling M."/>
            <person name="Gingle A.R."/>
            <person name="Hash C.T."/>
            <person name="Keller B."/>
            <person name="Klein P."/>
            <person name="Kresovich S."/>
            <person name="McCann M.C."/>
            <person name="Ming R."/>
            <person name="Peterson D.G."/>
            <person name="Mehboob-ur-Rahman"/>
            <person name="Ware D."/>
            <person name="Westhoff P."/>
            <person name="Mayer K.F."/>
            <person name="Messing J."/>
            <person name="Rokhsar D.S."/>
        </authorList>
    </citation>
    <scope>NUCLEOTIDE SEQUENCE [LARGE SCALE GENOMIC DNA]</scope>
    <source>
        <strain evidence="7">cv. BTx623</strain>
    </source>
</reference>
<evidence type="ECO:0008006" key="8">
    <source>
        <dbReference type="Google" id="ProtNLM"/>
    </source>
</evidence>
<sequence>MFVGNVWEMVFHPRGYTIEPEVLSKHWFSITAPSGSLYRVWMESYMDSLVIRNGWADLMDNECVSQGDIGLFTRTESMAFSLTIMTRGGLQKSPTPNPLTNTNKRRRVVQWAEVKFFHGKGVKRTPKLVSTLYSIWVSSRHPIVLFAAHMKQSAVENRTLLLARDVLAKLPAGPAKIGLVFDGSSLIYSGNIQKREDQSAKINGGWLDFVRANGIKIGFLYVFKFEICDGGWQVTVYEV</sequence>
<keyword evidence="3" id="KW-0238">DNA-binding</keyword>
<organism evidence="6 7">
    <name type="scientific">Sorghum bicolor</name>
    <name type="common">Sorghum</name>
    <name type="synonym">Sorghum vulgare</name>
    <dbReference type="NCBI Taxonomy" id="4558"/>
    <lineage>
        <taxon>Eukaryota</taxon>
        <taxon>Viridiplantae</taxon>
        <taxon>Streptophyta</taxon>
        <taxon>Embryophyta</taxon>
        <taxon>Tracheophyta</taxon>
        <taxon>Spermatophyta</taxon>
        <taxon>Magnoliopsida</taxon>
        <taxon>Liliopsida</taxon>
        <taxon>Poales</taxon>
        <taxon>Poaceae</taxon>
        <taxon>PACMAD clade</taxon>
        <taxon>Panicoideae</taxon>
        <taxon>Andropogonodae</taxon>
        <taxon>Andropogoneae</taxon>
        <taxon>Sorghinae</taxon>
        <taxon>Sorghum</taxon>
    </lineage>
</organism>
<keyword evidence="7" id="KW-1185">Reference proteome</keyword>
<evidence type="ECO:0000256" key="4">
    <source>
        <dbReference type="ARBA" id="ARBA00023163"/>
    </source>
</evidence>
<comment type="subcellular location">
    <subcellularLocation>
        <location evidence="1">Nucleus</location>
    </subcellularLocation>
</comment>
<evidence type="ECO:0000256" key="5">
    <source>
        <dbReference type="ARBA" id="ARBA00023242"/>
    </source>
</evidence>
<dbReference type="EMBL" id="CM000761">
    <property type="protein sequence ID" value="KXG35323.1"/>
    <property type="molecule type" value="Genomic_DNA"/>
</dbReference>
<protein>
    <recommendedName>
        <fullName evidence="8">TF-B3 domain-containing protein</fullName>
    </recommendedName>
</protein>
<dbReference type="ExpressionAtlas" id="A0A1B6QBL2">
    <property type="expression patterns" value="baseline"/>
</dbReference>
<reference evidence="7" key="2">
    <citation type="journal article" date="2018" name="Plant J.">
        <title>The Sorghum bicolor reference genome: improved assembly, gene annotations, a transcriptome atlas, and signatures of genome organization.</title>
        <authorList>
            <person name="McCormick R.F."/>
            <person name="Truong S.K."/>
            <person name="Sreedasyam A."/>
            <person name="Jenkins J."/>
            <person name="Shu S."/>
            <person name="Sims D."/>
            <person name="Kennedy M."/>
            <person name="Amirebrahimi M."/>
            <person name="Weers B.D."/>
            <person name="McKinley B."/>
            <person name="Mattison A."/>
            <person name="Morishige D.T."/>
            <person name="Grimwood J."/>
            <person name="Schmutz J."/>
            <person name="Mullet J.E."/>
        </authorList>
    </citation>
    <scope>NUCLEOTIDE SEQUENCE [LARGE SCALE GENOMIC DNA]</scope>
    <source>
        <strain evidence="7">cv. BTx623</strain>
    </source>
</reference>
<evidence type="ECO:0000313" key="7">
    <source>
        <dbReference type="Proteomes" id="UP000000768"/>
    </source>
</evidence>
<evidence type="ECO:0000256" key="3">
    <source>
        <dbReference type="ARBA" id="ARBA00023125"/>
    </source>
</evidence>
<dbReference type="Gene3D" id="2.40.330.10">
    <property type="entry name" value="DNA-binding pseudobarrel domain"/>
    <property type="match status" value="1"/>
</dbReference>
<evidence type="ECO:0000313" key="6">
    <source>
        <dbReference type="EMBL" id="KXG35323.1"/>
    </source>
</evidence>
<dbReference type="AlphaFoldDB" id="A0A1B6QBL2"/>